<dbReference type="OrthoDB" id="9778516at2"/>
<name>A0A432LPR7_9GAMM</name>
<sequence>MALFYGNGTDTGPDTLPFTFENLVNALNTVYPHDWASFFKERLHELTPAAPLGGFTQGGYRLVYRDTPNAWTAPAGKKDFEYSIAMKVRPDGVITEVLIGGIADKAGFASGMKLLPVNGKPFSIDQLQRAIRSAKGATAPIECAVENNGVATTLTLAHHGGEQYSALERDAGTTDRLLEIATPR</sequence>
<organism evidence="1 2">
    <name type="scientific">Dyella dinghuensis</name>
    <dbReference type="NCBI Taxonomy" id="1920169"/>
    <lineage>
        <taxon>Bacteria</taxon>
        <taxon>Pseudomonadati</taxon>
        <taxon>Pseudomonadota</taxon>
        <taxon>Gammaproteobacteria</taxon>
        <taxon>Lysobacterales</taxon>
        <taxon>Rhodanobacteraceae</taxon>
        <taxon>Dyella</taxon>
    </lineage>
</organism>
<dbReference type="InterPro" id="IPR036034">
    <property type="entry name" value="PDZ_sf"/>
</dbReference>
<evidence type="ECO:0000313" key="1">
    <source>
        <dbReference type="EMBL" id="RUL62023.1"/>
    </source>
</evidence>
<gene>
    <name evidence="1" type="ORF">EKH79_13990</name>
</gene>
<dbReference type="Gene3D" id="2.30.42.10">
    <property type="match status" value="1"/>
</dbReference>
<proteinExistence type="predicted"/>
<dbReference type="SUPFAM" id="SSF50156">
    <property type="entry name" value="PDZ domain-like"/>
    <property type="match status" value="1"/>
</dbReference>
<accession>A0A432LPR7</accession>
<dbReference type="Proteomes" id="UP000267077">
    <property type="component" value="Unassembled WGS sequence"/>
</dbReference>
<evidence type="ECO:0008006" key="3">
    <source>
        <dbReference type="Google" id="ProtNLM"/>
    </source>
</evidence>
<evidence type="ECO:0000313" key="2">
    <source>
        <dbReference type="Proteomes" id="UP000267077"/>
    </source>
</evidence>
<reference evidence="1 2" key="1">
    <citation type="submission" date="2018-12" db="EMBL/GenBank/DDBJ databases">
        <title>Dyella dinghuensis sp. nov. DHOA06 and Dyella choica sp. nov. 4M-K27, isolated from forest soil.</title>
        <authorList>
            <person name="Qiu L.-H."/>
            <person name="Gao Z.-H."/>
        </authorList>
    </citation>
    <scope>NUCLEOTIDE SEQUENCE [LARGE SCALE GENOMIC DNA]</scope>
    <source>
        <strain evidence="1 2">DHOA06</strain>
    </source>
</reference>
<comment type="caution">
    <text evidence="1">The sequence shown here is derived from an EMBL/GenBank/DDBJ whole genome shotgun (WGS) entry which is preliminary data.</text>
</comment>
<dbReference type="RefSeq" id="WP_126674467.1">
    <property type="nucleotide sequence ID" value="NZ_RYZR01000007.1"/>
</dbReference>
<keyword evidence="2" id="KW-1185">Reference proteome</keyword>
<dbReference type="EMBL" id="RYZR01000007">
    <property type="protein sequence ID" value="RUL62023.1"/>
    <property type="molecule type" value="Genomic_DNA"/>
</dbReference>
<protein>
    <recommendedName>
        <fullName evidence="3">PDZ domain-containing protein</fullName>
    </recommendedName>
</protein>
<dbReference type="AlphaFoldDB" id="A0A432LPR7"/>